<reference evidence="1 2" key="1">
    <citation type="journal article" date="2021" name="Commun. Biol.">
        <title>The genome of Shorea leprosula (Dipterocarpaceae) highlights the ecological relevance of drought in aseasonal tropical rainforests.</title>
        <authorList>
            <person name="Ng K.K.S."/>
            <person name="Kobayashi M.J."/>
            <person name="Fawcett J.A."/>
            <person name="Hatakeyama M."/>
            <person name="Paape T."/>
            <person name="Ng C.H."/>
            <person name="Ang C.C."/>
            <person name="Tnah L.H."/>
            <person name="Lee C.T."/>
            <person name="Nishiyama T."/>
            <person name="Sese J."/>
            <person name="O'Brien M.J."/>
            <person name="Copetti D."/>
            <person name="Mohd Noor M.I."/>
            <person name="Ong R.C."/>
            <person name="Putra M."/>
            <person name="Sireger I.Z."/>
            <person name="Indrioko S."/>
            <person name="Kosugi Y."/>
            <person name="Izuno A."/>
            <person name="Isagi Y."/>
            <person name="Lee S.L."/>
            <person name="Shimizu K.K."/>
        </authorList>
    </citation>
    <scope>NUCLEOTIDE SEQUENCE [LARGE SCALE GENOMIC DNA]</scope>
    <source>
        <strain evidence="1">214</strain>
    </source>
</reference>
<dbReference type="EMBL" id="BPVZ01000004">
    <property type="protein sequence ID" value="GKU91041.1"/>
    <property type="molecule type" value="Genomic_DNA"/>
</dbReference>
<protein>
    <submittedName>
        <fullName evidence="1">Uncharacterized protein</fullName>
    </submittedName>
</protein>
<dbReference type="AlphaFoldDB" id="A0AAV5I073"/>
<proteinExistence type="predicted"/>
<comment type="caution">
    <text evidence="1">The sequence shown here is derived from an EMBL/GenBank/DDBJ whole genome shotgun (WGS) entry which is preliminary data.</text>
</comment>
<dbReference type="Proteomes" id="UP001054252">
    <property type="component" value="Unassembled WGS sequence"/>
</dbReference>
<organism evidence="1 2">
    <name type="scientific">Rubroshorea leprosula</name>
    <dbReference type="NCBI Taxonomy" id="152421"/>
    <lineage>
        <taxon>Eukaryota</taxon>
        <taxon>Viridiplantae</taxon>
        <taxon>Streptophyta</taxon>
        <taxon>Embryophyta</taxon>
        <taxon>Tracheophyta</taxon>
        <taxon>Spermatophyta</taxon>
        <taxon>Magnoliopsida</taxon>
        <taxon>eudicotyledons</taxon>
        <taxon>Gunneridae</taxon>
        <taxon>Pentapetalae</taxon>
        <taxon>rosids</taxon>
        <taxon>malvids</taxon>
        <taxon>Malvales</taxon>
        <taxon>Dipterocarpaceae</taxon>
        <taxon>Rubroshorea</taxon>
    </lineage>
</organism>
<evidence type="ECO:0000313" key="1">
    <source>
        <dbReference type="EMBL" id="GKU91041.1"/>
    </source>
</evidence>
<evidence type="ECO:0000313" key="2">
    <source>
        <dbReference type="Proteomes" id="UP001054252"/>
    </source>
</evidence>
<accession>A0AAV5I073</accession>
<sequence length="59" mass="6475">MLGFGFFGFQLWKLGKLVIQHQSSSLEGLLHDYALNRTVLQVSGAGNGSQAATRRELLL</sequence>
<gene>
    <name evidence="1" type="ORF">SLEP1_g4967</name>
</gene>
<keyword evidence="2" id="KW-1185">Reference proteome</keyword>
<name>A0AAV5I073_9ROSI</name>